<sequence length="371" mass="41995">MGINWRKVHRRIHLWLGLSVGILFTVIALSGAILVFYNELDSALNLPATQPQQAAVSPDYDTALKTLRTAYPDKTRSWRFEVTNDAGVIPARYYNPKETAGEDFAPMMVWLTADGTTVLRRDFWGQYFVTWIYNLHFRLLLGKTGGIIVGYLGLACTYLLISGLIAWWPKRGQWARQLRFKRKANKIGLLYDWHKTLGLISAVPLLLLCVTGVMLALPEESRFVLEPVFGQSQFAKFAPENATSAPHVISPAQALAIAKQALPDSKGAWIETPDDEGSRAHYRIRLQVSGDPSRRFPHSYVYIDGVSGKLLEVFDYQQQGATNTIMNWLHPLHDGTYFTLAGRILWLLTGVLTLALFVLGIWRWMLRARYI</sequence>
<dbReference type="InterPro" id="IPR025711">
    <property type="entry name" value="PepSY"/>
</dbReference>
<organism evidence="3 4">
    <name type="scientific">Alteromonas confluentis</name>
    <dbReference type="NCBI Taxonomy" id="1656094"/>
    <lineage>
        <taxon>Bacteria</taxon>
        <taxon>Pseudomonadati</taxon>
        <taxon>Pseudomonadota</taxon>
        <taxon>Gammaproteobacteria</taxon>
        <taxon>Alteromonadales</taxon>
        <taxon>Alteromonadaceae</taxon>
        <taxon>Alteromonas/Salinimonas group</taxon>
        <taxon>Alteromonas</taxon>
    </lineage>
</organism>
<dbReference type="OrthoDB" id="9776609at2"/>
<keyword evidence="1" id="KW-1133">Transmembrane helix</keyword>
<dbReference type="Proteomes" id="UP000175691">
    <property type="component" value="Unassembled WGS sequence"/>
</dbReference>
<dbReference type="PANTHER" id="PTHR34219:SF3">
    <property type="entry name" value="BLL7967 PROTEIN"/>
    <property type="match status" value="1"/>
</dbReference>
<evidence type="ECO:0000313" key="4">
    <source>
        <dbReference type="Proteomes" id="UP000175691"/>
    </source>
</evidence>
<dbReference type="AlphaFoldDB" id="A0A1E7Z9X7"/>
<evidence type="ECO:0000259" key="2">
    <source>
        <dbReference type="Pfam" id="PF03413"/>
    </source>
</evidence>
<feature type="transmembrane region" description="Helical" evidence="1">
    <location>
        <begin position="189"/>
        <end position="217"/>
    </location>
</feature>
<feature type="transmembrane region" description="Helical" evidence="1">
    <location>
        <begin position="12"/>
        <end position="37"/>
    </location>
</feature>
<evidence type="ECO:0000313" key="3">
    <source>
        <dbReference type="EMBL" id="OFC70335.1"/>
    </source>
</evidence>
<accession>A0A1E7Z9X7</accession>
<dbReference type="EMBL" id="MDHN01000029">
    <property type="protein sequence ID" value="OFC70335.1"/>
    <property type="molecule type" value="Genomic_DNA"/>
</dbReference>
<comment type="caution">
    <text evidence="3">The sequence shown here is derived from an EMBL/GenBank/DDBJ whole genome shotgun (WGS) entry which is preliminary data.</text>
</comment>
<name>A0A1E7Z9X7_9ALTE</name>
<dbReference type="Pfam" id="PF03929">
    <property type="entry name" value="PepSY_TM"/>
    <property type="match status" value="1"/>
</dbReference>
<protein>
    <recommendedName>
        <fullName evidence="2">PepSY domain-containing protein</fullName>
    </recommendedName>
</protein>
<reference evidence="3 4" key="1">
    <citation type="submission" date="2016-08" db="EMBL/GenBank/DDBJ databases">
        <authorList>
            <person name="Seilhamer J.J."/>
        </authorList>
    </citation>
    <scope>NUCLEOTIDE SEQUENCE [LARGE SCALE GENOMIC DNA]</scope>
    <source>
        <strain evidence="3 4">KCTC 42603</strain>
    </source>
</reference>
<evidence type="ECO:0000256" key="1">
    <source>
        <dbReference type="SAM" id="Phobius"/>
    </source>
</evidence>
<dbReference type="Pfam" id="PF03413">
    <property type="entry name" value="PepSY"/>
    <property type="match status" value="1"/>
</dbReference>
<feature type="transmembrane region" description="Helical" evidence="1">
    <location>
        <begin position="344"/>
        <end position="366"/>
    </location>
</feature>
<keyword evidence="4" id="KW-1185">Reference proteome</keyword>
<feature type="transmembrane region" description="Helical" evidence="1">
    <location>
        <begin position="147"/>
        <end position="168"/>
    </location>
</feature>
<dbReference type="STRING" id="1656094.BFC18_14270"/>
<feature type="domain" description="PepSY" evidence="2">
    <location>
        <begin position="249"/>
        <end position="313"/>
    </location>
</feature>
<proteinExistence type="predicted"/>
<dbReference type="RefSeq" id="WP_070125978.1">
    <property type="nucleotide sequence ID" value="NZ_MDHN01000029.1"/>
</dbReference>
<dbReference type="InterPro" id="IPR005625">
    <property type="entry name" value="PepSY-ass_TM"/>
</dbReference>
<keyword evidence="1" id="KW-0472">Membrane</keyword>
<keyword evidence="1" id="KW-0812">Transmembrane</keyword>
<gene>
    <name evidence="3" type="ORF">BFC18_14270</name>
</gene>
<dbReference type="PANTHER" id="PTHR34219">
    <property type="entry name" value="IRON-REGULATED INNER MEMBRANE PROTEIN-RELATED"/>
    <property type="match status" value="1"/>
</dbReference>